<proteinExistence type="predicted"/>
<organism evidence="3 4">
    <name type="scientific">Adhaeribacter rhizoryzae</name>
    <dbReference type="NCBI Taxonomy" id="2607907"/>
    <lineage>
        <taxon>Bacteria</taxon>
        <taxon>Pseudomonadati</taxon>
        <taxon>Bacteroidota</taxon>
        <taxon>Cytophagia</taxon>
        <taxon>Cytophagales</taxon>
        <taxon>Hymenobacteraceae</taxon>
        <taxon>Adhaeribacter</taxon>
    </lineage>
</organism>
<dbReference type="AlphaFoldDB" id="A0A5M6DEW4"/>
<dbReference type="InterPro" id="IPR022409">
    <property type="entry name" value="PKD/Chitinase_dom"/>
</dbReference>
<keyword evidence="1" id="KW-0732">Signal</keyword>
<dbReference type="RefSeq" id="WP_150088828.1">
    <property type="nucleotide sequence ID" value="NZ_VWSF01000009.1"/>
</dbReference>
<dbReference type="SMART" id="SM00089">
    <property type="entry name" value="PKD"/>
    <property type="match status" value="3"/>
</dbReference>
<gene>
    <name evidence="3" type="ORF">F0145_12865</name>
</gene>
<feature type="chain" id="PRO_5024300911" evidence="1">
    <location>
        <begin position="24"/>
        <end position="1175"/>
    </location>
</feature>
<dbReference type="InterPro" id="IPR044023">
    <property type="entry name" value="Ig_7"/>
</dbReference>
<protein>
    <submittedName>
        <fullName evidence="3">T9SS type B sorting domain-containing protein</fullName>
    </submittedName>
</protein>
<evidence type="ECO:0000259" key="2">
    <source>
        <dbReference type="PROSITE" id="PS50093"/>
    </source>
</evidence>
<dbReference type="Pfam" id="PF19081">
    <property type="entry name" value="Ig_7"/>
    <property type="match status" value="2"/>
</dbReference>
<dbReference type="Gene3D" id="2.60.40.10">
    <property type="entry name" value="Immunoglobulins"/>
    <property type="match status" value="2"/>
</dbReference>
<evidence type="ECO:0000313" key="3">
    <source>
        <dbReference type="EMBL" id="KAA5544946.1"/>
    </source>
</evidence>
<dbReference type="NCBIfam" id="TIGR04131">
    <property type="entry name" value="Bac_Flav_CTERM"/>
    <property type="match status" value="1"/>
</dbReference>
<dbReference type="SUPFAM" id="SSF49299">
    <property type="entry name" value="PKD domain"/>
    <property type="match status" value="2"/>
</dbReference>
<name>A0A5M6DEW4_9BACT</name>
<dbReference type="Pfam" id="PF18911">
    <property type="entry name" value="PKD_4"/>
    <property type="match status" value="1"/>
</dbReference>
<feature type="domain" description="PKD" evidence="2">
    <location>
        <begin position="30"/>
        <end position="99"/>
    </location>
</feature>
<dbReference type="Proteomes" id="UP000323426">
    <property type="component" value="Unassembled WGS sequence"/>
</dbReference>
<dbReference type="InterPro" id="IPR013783">
    <property type="entry name" value="Ig-like_fold"/>
</dbReference>
<dbReference type="PROSITE" id="PS50093">
    <property type="entry name" value="PKD"/>
    <property type="match status" value="1"/>
</dbReference>
<evidence type="ECO:0000313" key="4">
    <source>
        <dbReference type="Proteomes" id="UP000323426"/>
    </source>
</evidence>
<accession>A0A5M6DEW4</accession>
<feature type="signal peptide" evidence="1">
    <location>
        <begin position="1"/>
        <end position="23"/>
    </location>
</feature>
<comment type="caution">
    <text evidence="3">The sequence shown here is derived from an EMBL/GenBank/DDBJ whole genome shotgun (WGS) entry which is preliminary data.</text>
</comment>
<reference evidence="3 4" key="1">
    <citation type="submission" date="2019-09" db="EMBL/GenBank/DDBJ databases">
        <title>Genome sequence and assembly of Adhaeribacter sp.</title>
        <authorList>
            <person name="Chhetri G."/>
        </authorList>
    </citation>
    <scope>NUCLEOTIDE SEQUENCE [LARGE SCALE GENOMIC DNA]</scope>
    <source>
        <strain evidence="3 4">DK36</strain>
    </source>
</reference>
<evidence type="ECO:0000256" key="1">
    <source>
        <dbReference type="SAM" id="SignalP"/>
    </source>
</evidence>
<dbReference type="InterPro" id="IPR000601">
    <property type="entry name" value="PKD_dom"/>
</dbReference>
<dbReference type="InterPro" id="IPR035986">
    <property type="entry name" value="PKD_dom_sf"/>
</dbReference>
<sequence>MLSLRNFLLITLVLLCSSSLLKAQCLDPVPVLQFSPNNACSGTAITFEVINLSPANDETYSWNFGDGTTTPDSKLTANGSKVTYAYNHTGTGSANFTVSVRRVKGLCVYDSAPQTVTVKPQVAFTPPTVKNNINNSANVCVADTVQNISVTATLTNPNTSTTGISGYQVDWGNGEVNNYTLAQFTGSTTISNATPYNKEGNYPITITALSTDPNVCPAVVNIPFSVGKDPKAVFSVEKKERIEPQFPSPLCGVPVRVEIKNESTGGGLTYKWEVTNTQPGGPVNFSFIEGTSDTTKNPVFQFNEKGRYMIKLTVSNACVDPSDPVGPIDPYDPENPDDDFDEDGKYVQEESVLIVYPEVQIQGRDLCADPGVPQVIMGNELAQFDPNLGTIDPSTIQWVVTGGATVDNPNIQNPKITFPGPGTYTVAANFANECERSQDAPGANQRPPATITITARPSKPADGSVTLCGGENYVITPTPNGSVRFNFYTTATGGSPVASDTTAYPINAVTNSVTYYIAAVLNGCESSERGVFTLNVLPPIQNNTIQAPQSICVGATPAPLTGTQPSGANGNFSYTWLRSTTSATTGFTVAPGVNNGSGYTPTALTQTTWFRRMVRATSCKPDTSAAVEITVVPVIATNTITQNQTVCAGSAPATLIGSRPTGGNGVDYAIIWESSTTGANATDFAPVTGANGTPVINNEENLEPGPINQTTWYRRQVTSAGCTGNSNVIVITVAPALAQNTIGSSQTICGNAAPTALTGSTPTGGTGTYTYLWESSTTSATDGFGPAAGTNTGITYNPGNLTQTTYFRRTVTSGSCEPLVSEAITITIVPAIENNTITAAKTVVCEGAVPVLTGSLATGGSGNLVYLWESSVTSASAGFNPAIGTNNGKDYTPSSIVQNTWYRRTVSVAGSTCPPVISNVVAVTVDKLPAAPTVEASDVTICAGTSATLRVTSTNGGTYQWFTAETGGNPVSFEPVFVTPVLTSNITYYVQATNNNQCVSATRTPVKVTVTSISADAGRDTTIIEGQPFGLRATGGTTYVWSPATGLNDPNVATPIATPTKTTTYTVTVTTEDGCTATDEITITVIPRVVVVNTFSPNGDNINDTWEIKNIENFPNATVEVFNRWGNPVFKSDVGYRQPWDGTHKGSILPLATYYYIIRLDNISKPISGSITIIR</sequence>
<keyword evidence="4" id="KW-1185">Reference proteome</keyword>
<dbReference type="Pfam" id="PF13585">
    <property type="entry name" value="CHU_C"/>
    <property type="match status" value="1"/>
</dbReference>
<dbReference type="EMBL" id="VWSF01000009">
    <property type="protein sequence ID" value="KAA5544946.1"/>
    <property type="molecule type" value="Genomic_DNA"/>
</dbReference>
<dbReference type="InterPro" id="IPR026341">
    <property type="entry name" value="T9SS_type_B"/>
</dbReference>